<organism evidence="2 3">
    <name type="scientific">Streptomyces antimycoticus</name>
    <dbReference type="NCBI Taxonomy" id="68175"/>
    <lineage>
        <taxon>Bacteria</taxon>
        <taxon>Bacillati</taxon>
        <taxon>Actinomycetota</taxon>
        <taxon>Actinomycetes</taxon>
        <taxon>Kitasatosporales</taxon>
        <taxon>Streptomycetaceae</taxon>
        <taxon>Streptomyces</taxon>
        <taxon>Streptomyces violaceusniger group</taxon>
    </lineage>
</organism>
<dbReference type="Pfam" id="PF19908">
    <property type="entry name" value="DUF6381"/>
    <property type="match status" value="1"/>
</dbReference>
<dbReference type="InterPro" id="IPR045961">
    <property type="entry name" value="DUF6381"/>
</dbReference>
<evidence type="ECO:0000256" key="1">
    <source>
        <dbReference type="SAM" id="MobiDB-lite"/>
    </source>
</evidence>
<dbReference type="EMBL" id="JAZBJQ010000042">
    <property type="protein sequence ID" value="MEE4589137.1"/>
    <property type="molecule type" value="Genomic_DNA"/>
</dbReference>
<protein>
    <submittedName>
        <fullName evidence="2">DUF6381 family protein</fullName>
    </submittedName>
</protein>
<feature type="compositionally biased region" description="Basic and acidic residues" evidence="1">
    <location>
        <begin position="1"/>
        <end position="44"/>
    </location>
</feature>
<evidence type="ECO:0000313" key="2">
    <source>
        <dbReference type="EMBL" id="MEE4589137.1"/>
    </source>
</evidence>
<accession>A0ABD5JNP0</accession>
<dbReference type="RefSeq" id="WP_197049251.1">
    <property type="nucleotide sequence ID" value="NZ_JBEYSQ010000055.1"/>
</dbReference>
<dbReference type="Proteomes" id="UP001354649">
    <property type="component" value="Unassembled WGS sequence"/>
</dbReference>
<comment type="caution">
    <text evidence="2">The sequence shown here is derived from an EMBL/GenBank/DDBJ whole genome shotgun (WGS) entry which is preliminary data.</text>
</comment>
<feature type="region of interest" description="Disordered" evidence="1">
    <location>
        <begin position="1"/>
        <end position="59"/>
    </location>
</feature>
<evidence type="ECO:0000313" key="3">
    <source>
        <dbReference type="Proteomes" id="UP001354649"/>
    </source>
</evidence>
<gene>
    <name evidence="2" type="ORF">V2K49_39930</name>
</gene>
<reference evidence="2 3" key="1">
    <citation type="submission" date="2023-11" db="EMBL/GenBank/DDBJ databases">
        <title>30 novel species of actinomycetes from the DSMZ collection.</title>
        <authorList>
            <person name="Nouioui I."/>
        </authorList>
    </citation>
    <scope>NUCLEOTIDE SEQUENCE [LARGE SCALE GENOMIC DNA]</scope>
    <source>
        <strain evidence="2 3">DSM 41602</strain>
    </source>
</reference>
<proteinExistence type="predicted"/>
<dbReference type="AlphaFoldDB" id="A0ABD5JNP0"/>
<name>A0ABD5JNP0_9ACTN</name>
<sequence>MILKDERDRARQRQVEQKARDLAEAAERATDPELRQRLKDKAQRLQDQQESAKRAGPEQ</sequence>
<feature type="compositionally biased region" description="Basic and acidic residues" evidence="1">
    <location>
        <begin position="50"/>
        <end position="59"/>
    </location>
</feature>